<dbReference type="InterPro" id="IPR007111">
    <property type="entry name" value="NACHT_NTPase"/>
</dbReference>
<feature type="transmembrane region" description="Helical" evidence="1">
    <location>
        <begin position="664"/>
        <end position="682"/>
    </location>
</feature>
<feature type="domain" description="NACHT" evidence="3">
    <location>
        <begin position="309"/>
        <end position="398"/>
    </location>
</feature>
<dbReference type="AlphaFoldDB" id="B7K5H1"/>
<dbReference type="GO" id="GO:0007165">
    <property type="term" value="P:signal transduction"/>
    <property type="evidence" value="ECO:0007669"/>
    <property type="project" value="InterPro"/>
</dbReference>
<dbReference type="InterPro" id="IPR035897">
    <property type="entry name" value="Toll_tir_struct_dom_sf"/>
</dbReference>
<dbReference type="eggNOG" id="COG5635">
    <property type="taxonomic scope" value="Bacteria"/>
</dbReference>
<feature type="transmembrane region" description="Helical" evidence="1">
    <location>
        <begin position="574"/>
        <end position="595"/>
    </location>
</feature>
<dbReference type="InterPro" id="IPR003593">
    <property type="entry name" value="AAA+_ATPase"/>
</dbReference>
<feature type="transmembrane region" description="Helical" evidence="1">
    <location>
        <begin position="639"/>
        <end position="658"/>
    </location>
</feature>
<feature type="transmembrane region" description="Helical" evidence="1">
    <location>
        <begin position="726"/>
        <end position="742"/>
    </location>
</feature>
<feature type="transmembrane region" description="Helical" evidence="1">
    <location>
        <begin position="703"/>
        <end position="720"/>
    </location>
</feature>
<evidence type="ECO:0000313" key="5">
    <source>
        <dbReference type="Proteomes" id="UP000008204"/>
    </source>
</evidence>
<sequence length="880" mass="102359">MTFDAIVKSNLPKSRPDYDVFISYSRRDKEFVRLLWEKLLEANYTVWVDWQDIPPAEDWRQEIYQGIEASHNFLFIISSHSLTSVFCQEELTYAINHNKRLIAIIIQEPQNEDINPDLAKINWIFCSGCNGQECDNFKQSFQQLLQALETDFNYVKYHTRLLMRAKEWENKQYNSDFLLLGTNLEEAEKWLAESQDKQPEATALQQKYIQTSRIIETEREAVELRLRRMTPQELRNRQTVLNKVNNYWIKGVLENSIHEQALIMLELEEHSDAVASPWNLTLQTSEKKPKQLSLDTSIISIFDQMGEGRTLLILGEPGSGKTTTLLQLTRHLINRANEGIDDRIPVVLNLSNWSVEKRNFTDWLVEELNSKYQVPKKVGKTWVQQQQLLLLLDGLDEVTVKHREKCLQTINQFHQNYSPEIVVCSRFKEYKELSSRLNFQKAIYLKPLQLTQVLDYLKSDQIKQSNLVTLIERDKTLQELVTSPLMLNLMILAYQDLSFQALPQTNIIEERRQQLFDRYIEQMFKRREIQPKYSKEQVIHWLNWLARRMTNFSTTVFLIEEMQPNWLLTNRQKYLYRLVIKILSVGIWASFHVGLLTGHQGYQITLNIDQAFRGMTYGLMGAFLYALLTIMIDESINPVIGRLFNSLILGIIYGLIFSVIYGNWIYGIAYGIIYGLIGLLIYRPIYSEKIEAVEGLKWSWVKAKNNLIFGLIIGICLRFGTSNELLPSLIFGLIISLIFGFDKDDEVDQKNMPNQGIWRSCHNSAKLFATIAILTGLFLGVLQIHSKMNDPAFIIDLDFVVVNAFIFGLAAALIGGQWSGITCIKHFTLRLVLGVNGYSPWNYAKFLSYTVEHIFLQKVGNGYVFVHRLLLDYFAKRYDQ</sequence>
<dbReference type="SMART" id="SM00382">
    <property type="entry name" value="AAA"/>
    <property type="match status" value="1"/>
</dbReference>
<dbReference type="InterPro" id="IPR027417">
    <property type="entry name" value="P-loop_NTPase"/>
</dbReference>
<dbReference type="STRING" id="41431.PCC8801_2703"/>
<dbReference type="SUPFAM" id="SSF52200">
    <property type="entry name" value="Toll/Interleukin receptor TIR domain"/>
    <property type="match status" value="1"/>
</dbReference>
<dbReference type="OrthoDB" id="419058at2"/>
<organism evidence="4 5">
    <name type="scientific">Rippkaea orientalis (strain PCC 8801 / RF-1)</name>
    <name type="common">Cyanothece sp. (strain PCC 8801)</name>
    <dbReference type="NCBI Taxonomy" id="41431"/>
    <lineage>
        <taxon>Bacteria</taxon>
        <taxon>Bacillati</taxon>
        <taxon>Cyanobacteriota</taxon>
        <taxon>Cyanophyceae</taxon>
        <taxon>Oscillatoriophycideae</taxon>
        <taxon>Chroococcales</taxon>
        <taxon>Aphanothecaceae</taxon>
        <taxon>Rippkaea</taxon>
        <taxon>Rippkaea orientalis</taxon>
    </lineage>
</organism>
<dbReference type="SMART" id="SM00255">
    <property type="entry name" value="TIR"/>
    <property type="match status" value="1"/>
</dbReference>
<reference evidence="5" key="1">
    <citation type="journal article" date="2011" name="MBio">
        <title>Novel metabolic attributes of the genus Cyanothece, comprising a group of unicellular nitrogen-fixing Cyanobacteria.</title>
        <authorList>
            <person name="Bandyopadhyay A."/>
            <person name="Elvitigala T."/>
            <person name="Welsh E."/>
            <person name="Stockel J."/>
            <person name="Liberton M."/>
            <person name="Min H."/>
            <person name="Sherman L.A."/>
            <person name="Pakrasi H.B."/>
        </authorList>
    </citation>
    <scope>NUCLEOTIDE SEQUENCE [LARGE SCALE GENOMIC DNA]</scope>
    <source>
        <strain evidence="5">PCC 8801</strain>
    </source>
</reference>
<proteinExistence type="predicted"/>
<dbReference type="eggNOG" id="COG2319">
    <property type="taxonomic scope" value="Bacteria"/>
</dbReference>
<keyword evidence="1" id="KW-0472">Membrane</keyword>
<feature type="domain" description="TIR" evidence="2">
    <location>
        <begin position="16"/>
        <end position="149"/>
    </location>
</feature>
<dbReference type="PROSITE" id="PS50104">
    <property type="entry name" value="TIR"/>
    <property type="match status" value="1"/>
</dbReference>
<evidence type="ECO:0000259" key="2">
    <source>
        <dbReference type="PROSITE" id="PS50104"/>
    </source>
</evidence>
<protein>
    <submittedName>
        <fullName evidence="4">Putative signal transduction protein with Nacht domain</fullName>
    </submittedName>
</protein>
<keyword evidence="5" id="KW-1185">Reference proteome</keyword>
<evidence type="ECO:0000259" key="3">
    <source>
        <dbReference type="PROSITE" id="PS50837"/>
    </source>
</evidence>
<dbReference type="Gene3D" id="3.40.50.10140">
    <property type="entry name" value="Toll/interleukin-1 receptor homology (TIR) domain"/>
    <property type="match status" value="1"/>
</dbReference>
<dbReference type="InterPro" id="IPR000157">
    <property type="entry name" value="TIR_dom"/>
</dbReference>
<dbReference type="HOGENOM" id="CLU_015799_0_0_3"/>
<feature type="transmembrane region" description="Helical" evidence="1">
    <location>
        <begin position="767"/>
        <end position="786"/>
    </location>
</feature>
<feature type="transmembrane region" description="Helical" evidence="1">
    <location>
        <begin position="615"/>
        <end position="632"/>
    </location>
</feature>
<name>B7K5H1_RIPO1</name>
<dbReference type="PROSITE" id="PS50837">
    <property type="entry name" value="NACHT"/>
    <property type="match status" value="1"/>
</dbReference>
<dbReference type="RefSeq" id="WP_012595971.1">
    <property type="nucleotide sequence ID" value="NC_011726.1"/>
</dbReference>
<dbReference type="Pfam" id="PF05729">
    <property type="entry name" value="NACHT"/>
    <property type="match status" value="1"/>
</dbReference>
<dbReference type="SUPFAM" id="SSF52540">
    <property type="entry name" value="P-loop containing nucleoside triphosphate hydrolases"/>
    <property type="match status" value="1"/>
</dbReference>
<dbReference type="Pfam" id="PF13676">
    <property type="entry name" value="TIR_2"/>
    <property type="match status" value="1"/>
</dbReference>
<evidence type="ECO:0000256" key="1">
    <source>
        <dbReference type="SAM" id="Phobius"/>
    </source>
</evidence>
<accession>B7K5H1</accession>
<keyword evidence="1" id="KW-1133">Transmembrane helix</keyword>
<evidence type="ECO:0000313" key="4">
    <source>
        <dbReference type="EMBL" id="ACK66704.1"/>
    </source>
</evidence>
<gene>
    <name evidence="4" type="ordered locus">PCC8801_2703</name>
</gene>
<keyword evidence="1" id="KW-0812">Transmembrane</keyword>
<feature type="transmembrane region" description="Helical" evidence="1">
    <location>
        <begin position="792"/>
        <end position="815"/>
    </location>
</feature>
<dbReference type="Gene3D" id="3.40.50.300">
    <property type="entry name" value="P-loop containing nucleotide triphosphate hydrolases"/>
    <property type="match status" value="1"/>
</dbReference>
<dbReference type="Proteomes" id="UP000008204">
    <property type="component" value="Chromosome"/>
</dbReference>
<dbReference type="KEGG" id="cyp:PCC8801_2703"/>
<dbReference type="EMBL" id="CP001287">
    <property type="protein sequence ID" value="ACK66704.1"/>
    <property type="molecule type" value="Genomic_DNA"/>
</dbReference>